<protein>
    <submittedName>
        <fullName evidence="1">Uncharacterized protein</fullName>
    </submittedName>
</protein>
<evidence type="ECO:0000313" key="1">
    <source>
        <dbReference type="EMBL" id="KAK1460730.1"/>
    </source>
</evidence>
<comment type="caution">
    <text evidence="1">The sequence shown here is derived from an EMBL/GenBank/DDBJ whole genome shotgun (WGS) entry which is preliminary data.</text>
</comment>
<sequence>MEAKRFCSLRSPASYRPCLHL</sequence>
<gene>
    <name evidence="1" type="ORF">CCUS01_08835</name>
</gene>
<organism evidence="1 2">
    <name type="scientific">Colletotrichum cuscutae</name>
    <dbReference type="NCBI Taxonomy" id="1209917"/>
    <lineage>
        <taxon>Eukaryota</taxon>
        <taxon>Fungi</taxon>
        <taxon>Dikarya</taxon>
        <taxon>Ascomycota</taxon>
        <taxon>Pezizomycotina</taxon>
        <taxon>Sordariomycetes</taxon>
        <taxon>Hypocreomycetidae</taxon>
        <taxon>Glomerellales</taxon>
        <taxon>Glomerellaceae</taxon>
        <taxon>Colletotrichum</taxon>
        <taxon>Colletotrichum acutatum species complex</taxon>
    </lineage>
</organism>
<keyword evidence="2" id="KW-1185">Reference proteome</keyword>
<dbReference type="EMBL" id="MPDP01000272">
    <property type="protein sequence ID" value="KAK1460730.1"/>
    <property type="molecule type" value="Genomic_DNA"/>
</dbReference>
<dbReference type="AlphaFoldDB" id="A0AAI9UQ20"/>
<evidence type="ECO:0000313" key="2">
    <source>
        <dbReference type="Proteomes" id="UP001239213"/>
    </source>
</evidence>
<accession>A0AAI9UQ20</accession>
<proteinExistence type="predicted"/>
<reference evidence="1" key="1">
    <citation type="submission" date="2016-11" db="EMBL/GenBank/DDBJ databases">
        <title>The genome sequence of Colletotrichum cuscutae.</title>
        <authorList>
            <person name="Baroncelli R."/>
        </authorList>
    </citation>
    <scope>NUCLEOTIDE SEQUENCE</scope>
    <source>
        <strain evidence="1">IMI 304802</strain>
    </source>
</reference>
<dbReference type="Proteomes" id="UP001239213">
    <property type="component" value="Unassembled WGS sequence"/>
</dbReference>
<name>A0AAI9UQ20_9PEZI</name>